<dbReference type="AlphaFoldDB" id="A0A6P4Z5J2"/>
<feature type="binding site" description="axial binding residue" evidence="10">
    <location>
        <position position="461"/>
    </location>
    <ligand>
        <name>heme</name>
        <dbReference type="ChEBI" id="CHEBI:30413"/>
    </ligand>
    <ligandPart>
        <name>Fe</name>
        <dbReference type="ChEBI" id="CHEBI:18248"/>
    </ligandPart>
</feature>
<dbReference type="PRINTS" id="PR00463">
    <property type="entry name" value="EP450I"/>
</dbReference>
<evidence type="ECO:0000256" key="12">
    <source>
        <dbReference type="SAM" id="Phobius"/>
    </source>
</evidence>
<dbReference type="CDD" id="cd11055">
    <property type="entry name" value="CYP3A-like"/>
    <property type="match status" value="1"/>
</dbReference>
<proteinExistence type="inferred from homology"/>
<evidence type="ECO:0000256" key="2">
    <source>
        <dbReference type="ARBA" id="ARBA00004406"/>
    </source>
</evidence>
<keyword evidence="6" id="KW-0256">Endoplasmic reticulum</keyword>
<dbReference type="PANTHER" id="PTHR24302">
    <property type="entry name" value="CYTOCHROME P450 FAMILY 3"/>
    <property type="match status" value="1"/>
</dbReference>
<dbReference type="InterPro" id="IPR017972">
    <property type="entry name" value="Cyt_P450_CS"/>
</dbReference>
<evidence type="ECO:0000256" key="7">
    <source>
        <dbReference type="ARBA" id="ARBA00023002"/>
    </source>
</evidence>
<comment type="similarity">
    <text evidence="3 11">Belongs to the cytochrome P450 family.</text>
</comment>
<evidence type="ECO:0000256" key="11">
    <source>
        <dbReference type="RuleBase" id="RU000461"/>
    </source>
</evidence>
<keyword evidence="12" id="KW-0472">Membrane</keyword>
<dbReference type="Pfam" id="PF00067">
    <property type="entry name" value="p450"/>
    <property type="match status" value="1"/>
</dbReference>
<dbReference type="PROSITE" id="PS00086">
    <property type="entry name" value="CYTOCHROME_P450"/>
    <property type="match status" value="1"/>
</dbReference>
<evidence type="ECO:0000256" key="4">
    <source>
        <dbReference type="ARBA" id="ARBA00022617"/>
    </source>
</evidence>
<organism evidence="13 14">
    <name type="scientific">Branchiostoma belcheri</name>
    <name type="common">Amphioxus</name>
    <dbReference type="NCBI Taxonomy" id="7741"/>
    <lineage>
        <taxon>Eukaryota</taxon>
        <taxon>Metazoa</taxon>
        <taxon>Chordata</taxon>
        <taxon>Cephalochordata</taxon>
        <taxon>Leptocardii</taxon>
        <taxon>Amphioxiformes</taxon>
        <taxon>Branchiostomatidae</taxon>
        <taxon>Branchiostoma</taxon>
    </lineage>
</organism>
<evidence type="ECO:0000256" key="1">
    <source>
        <dbReference type="ARBA" id="ARBA00004174"/>
    </source>
</evidence>
<dbReference type="InterPro" id="IPR050705">
    <property type="entry name" value="Cytochrome_P450_3A"/>
</dbReference>
<comment type="function">
    <text evidence="9">Cytochromes P450 are a group of heme-thiolate monooxygenases. They oxidize a variety of structurally unrelated compounds, including steroids, fatty acids, and xenobiotics.</text>
</comment>
<keyword evidence="5 10" id="KW-0479">Metal-binding</keyword>
<dbReference type="RefSeq" id="XP_019626352.1">
    <property type="nucleotide sequence ID" value="XM_019770793.1"/>
</dbReference>
<reference evidence="14" key="1">
    <citation type="submission" date="2025-08" db="UniProtKB">
        <authorList>
            <consortium name="RefSeq"/>
        </authorList>
    </citation>
    <scope>IDENTIFICATION</scope>
    <source>
        <tissue evidence="14">Gonad</tissue>
    </source>
</reference>
<accession>A0A6P4Z5J2</accession>
<dbReference type="GeneID" id="109471464"/>
<dbReference type="GO" id="GO:0016705">
    <property type="term" value="F:oxidoreductase activity, acting on paired donors, with incorporation or reduction of molecular oxygen"/>
    <property type="evidence" value="ECO:0007669"/>
    <property type="project" value="InterPro"/>
</dbReference>
<evidence type="ECO:0000256" key="5">
    <source>
        <dbReference type="ARBA" id="ARBA00022723"/>
    </source>
</evidence>
<dbReference type="GO" id="GO:0005506">
    <property type="term" value="F:iron ion binding"/>
    <property type="evidence" value="ECO:0007669"/>
    <property type="project" value="InterPro"/>
</dbReference>
<keyword evidence="4 10" id="KW-0349">Heme</keyword>
<dbReference type="Proteomes" id="UP000515135">
    <property type="component" value="Unplaced"/>
</dbReference>
<dbReference type="Gene3D" id="1.10.630.10">
    <property type="entry name" value="Cytochrome P450"/>
    <property type="match status" value="1"/>
</dbReference>
<keyword evidence="13" id="KW-1185">Reference proteome</keyword>
<evidence type="ECO:0000256" key="6">
    <source>
        <dbReference type="ARBA" id="ARBA00022848"/>
    </source>
</evidence>
<dbReference type="PRINTS" id="PR00385">
    <property type="entry name" value="P450"/>
</dbReference>
<dbReference type="PANTHER" id="PTHR24302:SF15">
    <property type="entry name" value="FATTY-ACID PEROXYGENASE"/>
    <property type="match status" value="1"/>
</dbReference>
<feature type="transmembrane region" description="Helical" evidence="12">
    <location>
        <begin position="16"/>
        <end position="37"/>
    </location>
</feature>
<dbReference type="GO" id="GO:0008395">
    <property type="term" value="F:steroid hydroxylase activity"/>
    <property type="evidence" value="ECO:0007669"/>
    <property type="project" value="TreeGrafter"/>
</dbReference>
<dbReference type="InterPro" id="IPR001128">
    <property type="entry name" value="Cyt_P450"/>
</dbReference>
<keyword evidence="6" id="KW-0492">Microsome</keyword>
<keyword evidence="12" id="KW-0812">Transmembrane</keyword>
<evidence type="ECO:0000313" key="14">
    <source>
        <dbReference type="RefSeq" id="XP_019626352.1"/>
    </source>
</evidence>
<evidence type="ECO:0000256" key="8">
    <source>
        <dbReference type="ARBA" id="ARBA00023004"/>
    </source>
</evidence>
<dbReference type="KEGG" id="bbel:109471464"/>
<keyword evidence="7 11" id="KW-0560">Oxidoreductase</keyword>
<keyword evidence="11" id="KW-0503">Monooxygenase</keyword>
<dbReference type="FunFam" id="1.10.630.10:FF:000042">
    <property type="entry name" value="Cytochrome P450"/>
    <property type="match status" value="1"/>
</dbReference>
<protein>
    <submittedName>
        <fullName evidence="14">Cytochrome P450 3A9-like isoform X1</fullName>
    </submittedName>
</protein>
<evidence type="ECO:0000256" key="10">
    <source>
        <dbReference type="PIRSR" id="PIRSR602401-1"/>
    </source>
</evidence>
<dbReference type="GO" id="GO:0020037">
    <property type="term" value="F:heme binding"/>
    <property type="evidence" value="ECO:0007669"/>
    <property type="project" value="InterPro"/>
</dbReference>
<comment type="subcellular location">
    <subcellularLocation>
        <location evidence="2">Endoplasmic reticulum membrane</location>
        <topology evidence="2">Peripheral membrane protein</topology>
    </subcellularLocation>
    <subcellularLocation>
        <location evidence="1">Microsome membrane</location>
        <topology evidence="1">Peripheral membrane protein</topology>
    </subcellularLocation>
</comment>
<dbReference type="SUPFAM" id="SSF48264">
    <property type="entry name" value="Cytochrome P450"/>
    <property type="match status" value="1"/>
</dbReference>
<dbReference type="GO" id="GO:0005789">
    <property type="term" value="C:endoplasmic reticulum membrane"/>
    <property type="evidence" value="ECO:0007669"/>
    <property type="project" value="UniProtKB-SubCell"/>
</dbReference>
<gene>
    <name evidence="14" type="primary">LOC109471464</name>
</gene>
<keyword evidence="12" id="KW-1133">Transmembrane helix</keyword>
<comment type="cofactor">
    <cofactor evidence="10">
        <name>heme</name>
        <dbReference type="ChEBI" id="CHEBI:30413"/>
    </cofactor>
</comment>
<sequence>MASIINLEFLPVPLTWILLPVLAVLFYLYAVHPLFVFKRMGVPGIGLPPLPIIGTAYLTLLGGVYNTQYSASDMAPAFGVFNGMMPLLILSDAEMLKEVFVKQFHKFVNRQPDTQDINVKPQSLQLFNLREEAWRNVRTSLTPAFSSSKLKQITAGVNICADQLLENISSFVATKESFDVRELTGAFSMDTTARTIFGLEVHSQQDPQHPFITHARRALDFNFRSPLMWLYITIPGIMKPFFEMFNYHPLNKRDVSDFFDGVMDQLLELRKTDGGKGRADLLQVMIDAHKESDDTGAEAPKVVGKKQPLTRDDVVANGIGFFSGGFDTVSITMSFALYHLALDPEIQDRAREEIIEAVGNKAEVDYDAVQKMPYLEMCVMETLRLYPIVSFIMRVANEDTELKSLTVPKGMVVGVPALAIHYDPARWDQPRKFIPERFTKEERGKRSQFDWLPFGAGPRNCIGMRLALLELKVGLARVLMKYRLLTGPDTVVPLKLNKWKSFPTPTEPIRLRVEMAN</sequence>
<name>A0A6P4Z5J2_BRABE</name>
<evidence type="ECO:0000256" key="9">
    <source>
        <dbReference type="ARBA" id="ARBA00043906"/>
    </source>
</evidence>
<feature type="transmembrane region" description="Helical" evidence="12">
    <location>
        <begin position="44"/>
        <end position="65"/>
    </location>
</feature>
<dbReference type="InterPro" id="IPR036396">
    <property type="entry name" value="Cyt_P450_sf"/>
</dbReference>
<keyword evidence="8 10" id="KW-0408">Iron</keyword>
<dbReference type="InterPro" id="IPR002401">
    <property type="entry name" value="Cyt_P450_E_grp-I"/>
</dbReference>
<dbReference type="OrthoDB" id="2789670at2759"/>
<evidence type="ECO:0000313" key="13">
    <source>
        <dbReference type="Proteomes" id="UP000515135"/>
    </source>
</evidence>
<evidence type="ECO:0000256" key="3">
    <source>
        <dbReference type="ARBA" id="ARBA00010617"/>
    </source>
</evidence>